<evidence type="ECO:0000313" key="1">
    <source>
        <dbReference type="EMBL" id="KAF2820630.1"/>
    </source>
</evidence>
<proteinExistence type="predicted"/>
<sequence>MGNDWVLWGRPNEVYTSYNRGLSGAASQLFDIVWEKLGLDYDSPGVGENKDPVIQAYRSSPIAHTGNTHVWQRPPFCKCQPFGGLIRKHLIDSEEKDFVDSDMYGGVPE</sequence>
<dbReference type="OrthoDB" id="2906425at2759"/>
<gene>
    <name evidence="1" type="ORF">CC86DRAFT_411924</name>
</gene>
<name>A0A6A6ZHW0_9PLEO</name>
<organism evidence="1 2">
    <name type="scientific">Ophiobolus disseminans</name>
    <dbReference type="NCBI Taxonomy" id="1469910"/>
    <lineage>
        <taxon>Eukaryota</taxon>
        <taxon>Fungi</taxon>
        <taxon>Dikarya</taxon>
        <taxon>Ascomycota</taxon>
        <taxon>Pezizomycotina</taxon>
        <taxon>Dothideomycetes</taxon>
        <taxon>Pleosporomycetidae</taxon>
        <taxon>Pleosporales</taxon>
        <taxon>Pleosporineae</taxon>
        <taxon>Phaeosphaeriaceae</taxon>
        <taxon>Ophiobolus</taxon>
    </lineage>
</organism>
<reference evidence="1" key="1">
    <citation type="journal article" date="2020" name="Stud. Mycol.">
        <title>101 Dothideomycetes genomes: a test case for predicting lifestyles and emergence of pathogens.</title>
        <authorList>
            <person name="Haridas S."/>
            <person name="Albert R."/>
            <person name="Binder M."/>
            <person name="Bloem J."/>
            <person name="Labutti K."/>
            <person name="Salamov A."/>
            <person name="Andreopoulos B."/>
            <person name="Baker S."/>
            <person name="Barry K."/>
            <person name="Bills G."/>
            <person name="Bluhm B."/>
            <person name="Cannon C."/>
            <person name="Castanera R."/>
            <person name="Culley D."/>
            <person name="Daum C."/>
            <person name="Ezra D."/>
            <person name="Gonzalez J."/>
            <person name="Henrissat B."/>
            <person name="Kuo A."/>
            <person name="Liang C."/>
            <person name="Lipzen A."/>
            <person name="Lutzoni F."/>
            <person name="Magnuson J."/>
            <person name="Mondo S."/>
            <person name="Nolan M."/>
            <person name="Ohm R."/>
            <person name="Pangilinan J."/>
            <person name="Park H.-J."/>
            <person name="Ramirez L."/>
            <person name="Alfaro M."/>
            <person name="Sun H."/>
            <person name="Tritt A."/>
            <person name="Yoshinaga Y."/>
            <person name="Zwiers L.-H."/>
            <person name="Turgeon B."/>
            <person name="Goodwin S."/>
            <person name="Spatafora J."/>
            <person name="Crous P."/>
            <person name="Grigoriev I."/>
        </authorList>
    </citation>
    <scope>NUCLEOTIDE SEQUENCE</scope>
    <source>
        <strain evidence="1">CBS 113818</strain>
    </source>
</reference>
<accession>A0A6A6ZHW0</accession>
<evidence type="ECO:0000313" key="2">
    <source>
        <dbReference type="Proteomes" id="UP000799424"/>
    </source>
</evidence>
<dbReference type="Proteomes" id="UP000799424">
    <property type="component" value="Unassembled WGS sequence"/>
</dbReference>
<dbReference type="EMBL" id="MU006240">
    <property type="protein sequence ID" value="KAF2820630.1"/>
    <property type="molecule type" value="Genomic_DNA"/>
</dbReference>
<protein>
    <submittedName>
        <fullName evidence="1">Uncharacterized protein</fullName>
    </submittedName>
</protein>
<keyword evidence="2" id="KW-1185">Reference proteome</keyword>
<dbReference type="AlphaFoldDB" id="A0A6A6ZHW0"/>